<comment type="similarity">
    <text evidence="1">Belongs to the damage-control phosphatase family. Sugar phosphate phosphatase III subfamily.</text>
</comment>
<reference evidence="2 3" key="1">
    <citation type="submission" date="2014-06" db="EMBL/GenBank/DDBJ databases">
        <authorList>
            <consortium name="DOE Joint Genome Institute"/>
            <person name="Kuo A."/>
            <person name="Kohler A."/>
            <person name="Nagy L.G."/>
            <person name="Floudas D."/>
            <person name="Copeland A."/>
            <person name="Barry K.W."/>
            <person name="Cichocki N."/>
            <person name="Veneault-Fourrey C."/>
            <person name="LaButti K."/>
            <person name="Lindquist E.A."/>
            <person name="Lipzen A."/>
            <person name="Lundell T."/>
            <person name="Morin E."/>
            <person name="Murat C."/>
            <person name="Sun H."/>
            <person name="Tunlid A."/>
            <person name="Henrissat B."/>
            <person name="Grigoriev I.V."/>
            <person name="Hibbett D.S."/>
            <person name="Martin F."/>
            <person name="Nordberg H.P."/>
            <person name="Cantor M.N."/>
            <person name="Hua S.X."/>
        </authorList>
    </citation>
    <scope>NUCLEOTIDE SEQUENCE [LARGE SCALE GENOMIC DNA]</scope>
    <source>
        <strain evidence="2 3">ATCC 200175</strain>
    </source>
</reference>
<dbReference type="GO" id="GO:0005634">
    <property type="term" value="C:nucleus"/>
    <property type="evidence" value="ECO:0007669"/>
    <property type="project" value="TreeGrafter"/>
</dbReference>
<dbReference type="PANTHER" id="PTHR12260:SF6">
    <property type="entry name" value="DAMAGE-CONTROL PHOSPHATASE ARMT1"/>
    <property type="match status" value="1"/>
</dbReference>
<dbReference type="GO" id="GO:0046872">
    <property type="term" value="F:metal ion binding"/>
    <property type="evidence" value="ECO:0007669"/>
    <property type="project" value="UniProtKB-UniRule"/>
</dbReference>
<evidence type="ECO:0000313" key="2">
    <source>
        <dbReference type="EMBL" id="KIJ07600.1"/>
    </source>
</evidence>
<protein>
    <recommendedName>
        <fullName evidence="1">Sugar phosphate phosphatase</fullName>
        <ecNumber evidence="1">3.1.3.-</ecNumber>
    </recommendedName>
</protein>
<proteinExistence type="inferred from homology"/>
<keyword evidence="1" id="KW-0464">Manganese</keyword>
<name>A0A0C9SX98_PAXIN</name>
<comment type="function">
    <text evidence="1">Metal-dependent phosphatase that shows phosphatase activity against several substrates, including fructose-1-phosphate and fructose-6-phosphate. Its preference for fructose-1-phosphate, a strong glycating agent that causes DNA damage rather than a canonical yeast metabolite, suggests a damage-control function in hexose phosphate metabolism.</text>
</comment>
<comment type="cofactor">
    <cofactor evidence="1">
        <name>Mn(2+)</name>
        <dbReference type="ChEBI" id="CHEBI:29035"/>
    </cofactor>
    <cofactor evidence="1">
        <name>Ni(2+)</name>
        <dbReference type="ChEBI" id="CHEBI:49786"/>
    </cofactor>
</comment>
<dbReference type="InterPro" id="IPR039763">
    <property type="entry name" value="ARMT1"/>
</dbReference>
<reference evidence="3" key="2">
    <citation type="submission" date="2015-01" db="EMBL/GenBank/DDBJ databases">
        <title>Evolutionary Origins and Diversification of the Mycorrhizal Mutualists.</title>
        <authorList>
            <consortium name="DOE Joint Genome Institute"/>
            <consortium name="Mycorrhizal Genomics Consortium"/>
            <person name="Kohler A."/>
            <person name="Kuo A."/>
            <person name="Nagy L.G."/>
            <person name="Floudas D."/>
            <person name="Copeland A."/>
            <person name="Barry K.W."/>
            <person name="Cichocki N."/>
            <person name="Veneault-Fourrey C."/>
            <person name="LaButti K."/>
            <person name="Lindquist E.A."/>
            <person name="Lipzen A."/>
            <person name="Lundell T."/>
            <person name="Morin E."/>
            <person name="Murat C."/>
            <person name="Riley R."/>
            <person name="Ohm R."/>
            <person name="Sun H."/>
            <person name="Tunlid A."/>
            <person name="Henrissat B."/>
            <person name="Grigoriev I.V."/>
            <person name="Hibbett D.S."/>
            <person name="Martin F."/>
        </authorList>
    </citation>
    <scope>NUCLEOTIDE SEQUENCE [LARGE SCALE GENOMIC DNA]</scope>
    <source>
        <strain evidence="3">ATCC 200175</strain>
    </source>
</reference>
<dbReference type="GO" id="GO:0006974">
    <property type="term" value="P:DNA damage response"/>
    <property type="evidence" value="ECO:0007669"/>
    <property type="project" value="TreeGrafter"/>
</dbReference>
<dbReference type="EC" id="3.1.3.-" evidence="1"/>
<dbReference type="Proteomes" id="UP000053647">
    <property type="component" value="Unassembled WGS sequence"/>
</dbReference>
<gene>
    <name evidence="2" type="ORF">PAXINDRAFT_102893</name>
</gene>
<evidence type="ECO:0000313" key="3">
    <source>
        <dbReference type="Proteomes" id="UP000053647"/>
    </source>
</evidence>
<dbReference type="PANTHER" id="PTHR12260">
    <property type="entry name" value="DAMAGE-CONTROL PHOSPHATASE ARMT1"/>
    <property type="match status" value="1"/>
</dbReference>
<dbReference type="AlphaFoldDB" id="A0A0C9SX98"/>
<dbReference type="HOGENOM" id="CLU_1928276_0_0_1"/>
<dbReference type="GO" id="GO:0103026">
    <property type="term" value="F:fructose-1-phosphatase activity"/>
    <property type="evidence" value="ECO:0007669"/>
    <property type="project" value="RHEA"/>
</dbReference>
<organism evidence="2 3">
    <name type="scientific">Paxillus involutus ATCC 200175</name>
    <dbReference type="NCBI Taxonomy" id="664439"/>
    <lineage>
        <taxon>Eukaryota</taxon>
        <taxon>Fungi</taxon>
        <taxon>Dikarya</taxon>
        <taxon>Basidiomycota</taxon>
        <taxon>Agaricomycotina</taxon>
        <taxon>Agaricomycetes</taxon>
        <taxon>Agaricomycetidae</taxon>
        <taxon>Boletales</taxon>
        <taxon>Paxilineae</taxon>
        <taxon>Paxillaceae</taxon>
        <taxon>Paxillus</taxon>
    </lineage>
</organism>
<dbReference type="OrthoDB" id="541375at2759"/>
<dbReference type="GO" id="GO:0097023">
    <property type="term" value="F:fructose 6-phosphate aldolase activity"/>
    <property type="evidence" value="ECO:0007669"/>
    <property type="project" value="RHEA"/>
</dbReference>
<keyword evidence="1" id="KW-0378">Hydrolase</keyword>
<keyword evidence="3" id="KW-1185">Reference proteome</keyword>
<keyword evidence="1" id="KW-0479">Metal-binding</keyword>
<dbReference type="EMBL" id="KN819839">
    <property type="protein sequence ID" value="KIJ07600.1"/>
    <property type="molecule type" value="Genomic_DNA"/>
</dbReference>
<dbReference type="Gene3D" id="1.20.930.60">
    <property type="match status" value="1"/>
</dbReference>
<comment type="domain">
    <text evidence="1">Subfamily III proteins have a conserved RTxK motif about 40-50 residues from the C-terminus; the threonine may be replaced by serine or cysteine.</text>
</comment>
<accession>A0A0C9SX98</accession>
<sequence length="131" mass="15171">MMFKAPYPPYDPLDKSGFSYETVVKGWPIIITNLIDHVHRLIHDMTMESQKLTESGQDEGDRVKELQGKVEEGKEIITKASRLKYSMARNLELEQIPQDGDTYVDVYNTELEELATTKQNTWFTAPWLFAE</sequence>
<evidence type="ECO:0000256" key="1">
    <source>
        <dbReference type="RuleBase" id="RU367030"/>
    </source>
</evidence>
<comment type="catalytic activity">
    <reaction evidence="1">
        <text>beta-D-fructose 1-phosphate + H2O = D-fructose + phosphate</text>
        <dbReference type="Rhea" id="RHEA:35603"/>
        <dbReference type="ChEBI" id="CHEBI:15377"/>
        <dbReference type="ChEBI" id="CHEBI:37721"/>
        <dbReference type="ChEBI" id="CHEBI:43474"/>
        <dbReference type="ChEBI" id="CHEBI:138881"/>
    </reaction>
</comment>
<comment type="catalytic activity">
    <reaction evidence="1">
        <text>beta-D-fructose 6-phosphate = dihydroxyacetone + D-glyceraldehyde 3-phosphate</text>
        <dbReference type="Rhea" id="RHEA:28002"/>
        <dbReference type="ChEBI" id="CHEBI:16016"/>
        <dbReference type="ChEBI" id="CHEBI:57634"/>
        <dbReference type="ChEBI" id="CHEBI:59776"/>
    </reaction>
</comment>